<dbReference type="Proteomes" id="UP001519332">
    <property type="component" value="Unassembled WGS sequence"/>
</dbReference>
<dbReference type="EMBL" id="JAGINW010000001">
    <property type="protein sequence ID" value="MBP2328915.1"/>
    <property type="molecule type" value="Genomic_DNA"/>
</dbReference>
<comment type="caution">
    <text evidence="2">The sequence shown here is derived from an EMBL/GenBank/DDBJ whole genome shotgun (WGS) entry which is preliminary data.</text>
</comment>
<evidence type="ECO:0000313" key="2">
    <source>
        <dbReference type="EMBL" id="MBP2328915.1"/>
    </source>
</evidence>
<feature type="region of interest" description="Disordered" evidence="1">
    <location>
        <begin position="42"/>
        <end position="105"/>
    </location>
</feature>
<evidence type="ECO:0008006" key="4">
    <source>
        <dbReference type="Google" id="ProtNLM"/>
    </source>
</evidence>
<evidence type="ECO:0000313" key="3">
    <source>
        <dbReference type="Proteomes" id="UP001519332"/>
    </source>
</evidence>
<name>A0ABS4TWY1_9PSEU</name>
<keyword evidence="3" id="KW-1185">Reference proteome</keyword>
<dbReference type="RefSeq" id="WP_209645810.1">
    <property type="nucleotide sequence ID" value="NZ_JAGINW010000001.1"/>
</dbReference>
<protein>
    <recommendedName>
        <fullName evidence="4">Secreted protein</fullName>
    </recommendedName>
</protein>
<evidence type="ECO:0000256" key="1">
    <source>
        <dbReference type="SAM" id="MobiDB-lite"/>
    </source>
</evidence>
<sequence>MSVPLVYRLLVQVLSWLTLLARSSASQDAEILALRHEIAVLRRNNPQTSPVLTRPRSPGRAGPNASQGATWPPDSHTRNVAAPAPQADRHAMATTQAAGPPADQR</sequence>
<accession>A0ABS4TWY1</accession>
<proteinExistence type="predicted"/>
<gene>
    <name evidence="2" type="ORF">JOF56_009300</name>
</gene>
<organism evidence="2 3">
    <name type="scientific">Kibdelosporangium banguiense</name>
    <dbReference type="NCBI Taxonomy" id="1365924"/>
    <lineage>
        <taxon>Bacteria</taxon>
        <taxon>Bacillati</taxon>
        <taxon>Actinomycetota</taxon>
        <taxon>Actinomycetes</taxon>
        <taxon>Pseudonocardiales</taxon>
        <taxon>Pseudonocardiaceae</taxon>
        <taxon>Kibdelosporangium</taxon>
    </lineage>
</organism>
<reference evidence="2 3" key="1">
    <citation type="submission" date="2021-03" db="EMBL/GenBank/DDBJ databases">
        <title>Sequencing the genomes of 1000 actinobacteria strains.</title>
        <authorList>
            <person name="Klenk H.-P."/>
        </authorList>
    </citation>
    <scope>NUCLEOTIDE SEQUENCE [LARGE SCALE GENOMIC DNA]</scope>
    <source>
        <strain evidence="2 3">DSM 46670</strain>
    </source>
</reference>